<dbReference type="GO" id="GO:0043531">
    <property type="term" value="F:ADP binding"/>
    <property type="evidence" value="ECO:0007669"/>
    <property type="project" value="TreeGrafter"/>
</dbReference>
<reference evidence="17" key="1">
    <citation type="submission" date="2009-12" db="EMBL/GenBank/DDBJ databases">
        <title>Sequence of Clostridiales genomosp. BVAB3 str. UPII9-5.</title>
        <authorList>
            <person name="Madupu R."/>
            <person name="Durkin A.S."/>
            <person name="Torralba M."/>
            <person name="Methe B."/>
            <person name="Sutton G.G."/>
            <person name="Strausberg R.L."/>
            <person name="Nelson K.E."/>
        </authorList>
    </citation>
    <scope>NUCLEOTIDE SEQUENCE [LARGE SCALE GENOMIC DNA]</scope>
    <source>
        <strain evidence="17">W1219</strain>
    </source>
</reference>
<evidence type="ECO:0000256" key="5">
    <source>
        <dbReference type="ARBA" id="ARBA00013061"/>
    </source>
</evidence>
<dbReference type="FunFam" id="3.40.50.1260:FF:000006">
    <property type="entry name" value="Phosphoglycerate kinase"/>
    <property type="match status" value="1"/>
</dbReference>
<evidence type="ECO:0000313" key="17">
    <source>
        <dbReference type="Proteomes" id="UP000005017"/>
    </source>
</evidence>
<feature type="binding site" evidence="13">
    <location>
        <position position="152"/>
    </location>
    <ligand>
        <name>(2R)-3-phosphoglycerate</name>
        <dbReference type="ChEBI" id="CHEBI:58272"/>
    </ligand>
</feature>
<evidence type="ECO:0000256" key="2">
    <source>
        <dbReference type="ARBA" id="ARBA00004838"/>
    </source>
</evidence>
<dbReference type="PANTHER" id="PTHR11406">
    <property type="entry name" value="PHOSPHOGLYCERATE KINASE"/>
    <property type="match status" value="1"/>
</dbReference>
<feature type="binding site" evidence="12 14">
    <location>
        <position position="202"/>
    </location>
    <ligand>
        <name>ATP</name>
        <dbReference type="ChEBI" id="CHEBI:30616"/>
    </ligand>
</feature>
<keyword evidence="12" id="KW-0963">Cytoplasm</keyword>
<dbReference type="EC" id="2.7.2.3" evidence="5 12"/>
<dbReference type="PRINTS" id="PR00477">
    <property type="entry name" value="PHGLYCKINASE"/>
</dbReference>
<evidence type="ECO:0000256" key="4">
    <source>
        <dbReference type="ARBA" id="ARBA00011245"/>
    </source>
</evidence>
<dbReference type="PIRSF" id="PIRSF000724">
    <property type="entry name" value="Pgk"/>
    <property type="match status" value="1"/>
</dbReference>
<dbReference type="GO" id="GO:0005829">
    <property type="term" value="C:cytosol"/>
    <property type="evidence" value="ECO:0007669"/>
    <property type="project" value="TreeGrafter"/>
</dbReference>
<feature type="binding site" evidence="13">
    <location>
        <position position="119"/>
    </location>
    <ligand>
        <name>(2R)-3-phosphoglycerate</name>
        <dbReference type="ChEBI" id="CHEBI:58272"/>
    </ligand>
</feature>
<dbReference type="HAMAP" id="MF_00145">
    <property type="entry name" value="Phosphoglyc_kinase"/>
    <property type="match status" value="1"/>
</dbReference>
<evidence type="ECO:0000256" key="1">
    <source>
        <dbReference type="ARBA" id="ARBA00000642"/>
    </source>
</evidence>
<dbReference type="eggNOG" id="COG0126">
    <property type="taxonomic scope" value="Bacteria"/>
</dbReference>
<dbReference type="FunFam" id="3.40.50.1260:FF:000003">
    <property type="entry name" value="Phosphoglycerate kinase"/>
    <property type="match status" value="1"/>
</dbReference>
<comment type="pathway">
    <text evidence="2 12">Carbohydrate degradation; glycolysis; pyruvate from D-glyceraldehyde 3-phosphate: step 2/5.</text>
</comment>
<dbReference type="EMBL" id="ADFR01000002">
    <property type="protein sequence ID" value="EFC06178.1"/>
    <property type="molecule type" value="Genomic_DNA"/>
</dbReference>
<keyword evidence="11 12" id="KW-0324">Glycolysis</keyword>
<comment type="subcellular location">
    <subcellularLocation>
        <location evidence="12">Cytoplasm</location>
    </subcellularLocation>
</comment>
<keyword evidence="17" id="KW-1185">Reference proteome</keyword>
<evidence type="ECO:0000313" key="16">
    <source>
        <dbReference type="EMBL" id="EFC06178.1"/>
    </source>
</evidence>
<evidence type="ECO:0000256" key="11">
    <source>
        <dbReference type="ARBA" id="ARBA00023152"/>
    </source>
</evidence>
<evidence type="ECO:0000256" key="8">
    <source>
        <dbReference type="ARBA" id="ARBA00022741"/>
    </source>
</evidence>
<evidence type="ECO:0000256" key="9">
    <source>
        <dbReference type="ARBA" id="ARBA00022777"/>
    </source>
</evidence>
<dbReference type="GO" id="GO:0004618">
    <property type="term" value="F:phosphoglycerate kinase activity"/>
    <property type="evidence" value="ECO:0007669"/>
    <property type="project" value="UniProtKB-UniRule"/>
</dbReference>
<evidence type="ECO:0000256" key="3">
    <source>
        <dbReference type="ARBA" id="ARBA00008982"/>
    </source>
</evidence>
<organism evidence="16 17">
    <name type="scientific">Bulleidia extructa W1219</name>
    <dbReference type="NCBI Taxonomy" id="679192"/>
    <lineage>
        <taxon>Bacteria</taxon>
        <taxon>Bacillati</taxon>
        <taxon>Bacillota</taxon>
        <taxon>Erysipelotrichia</taxon>
        <taxon>Erysipelotrichales</taxon>
        <taxon>Erysipelotrichaceae</taxon>
        <taxon>Bulleidia</taxon>
    </lineage>
</organism>
<comment type="subunit">
    <text evidence="4 12">Monomer.</text>
</comment>
<keyword evidence="9 12" id="KW-0418">Kinase</keyword>
<feature type="binding site" evidence="12">
    <location>
        <position position="152"/>
    </location>
    <ligand>
        <name>substrate</name>
    </ligand>
</feature>
<evidence type="ECO:0000256" key="12">
    <source>
        <dbReference type="HAMAP-Rule" id="MF_00145"/>
    </source>
</evidence>
<comment type="catalytic activity">
    <reaction evidence="1 12 15">
        <text>(2R)-3-phosphoglycerate + ATP = (2R)-3-phospho-glyceroyl phosphate + ADP</text>
        <dbReference type="Rhea" id="RHEA:14801"/>
        <dbReference type="ChEBI" id="CHEBI:30616"/>
        <dbReference type="ChEBI" id="CHEBI:57604"/>
        <dbReference type="ChEBI" id="CHEBI:58272"/>
        <dbReference type="ChEBI" id="CHEBI:456216"/>
        <dbReference type="EC" id="2.7.2.3"/>
    </reaction>
</comment>
<protein>
    <recommendedName>
        <fullName evidence="6 12">Phosphoglycerate kinase</fullName>
        <ecNumber evidence="5 12">2.7.2.3</ecNumber>
    </recommendedName>
</protein>
<evidence type="ECO:0000256" key="6">
    <source>
        <dbReference type="ARBA" id="ARBA00016471"/>
    </source>
</evidence>
<dbReference type="PROSITE" id="PS00111">
    <property type="entry name" value="PGLYCERATE_KINASE"/>
    <property type="match status" value="1"/>
</dbReference>
<feature type="binding site" evidence="12">
    <location>
        <position position="36"/>
    </location>
    <ligand>
        <name>substrate</name>
    </ligand>
</feature>
<proteinExistence type="inferred from homology"/>
<keyword evidence="8 12" id="KW-0547">Nucleotide-binding</keyword>
<feature type="binding site" evidence="12 13">
    <location>
        <begin position="21"/>
        <end position="23"/>
    </location>
    <ligand>
        <name>substrate</name>
    </ligand>
</feature>
<evidence type="ECO:0000256" key="14">
    <source>
        <dbReference type="PIRSR" id="PIRSR000724-2"/>
    </source>
</evidence>
<name>D2MMA2_9FIRM</name>
<keyword evidence="7 12" id="KW-0808">Transferase</keyword>
<dbReference type="InterPro" id="IPR036043">
    <property type="entry name" value="Phosphoglycerate_kinase_sf"/>
</dbReference>
<dbReference type="Pfam" id="PF00162">
    <property type="entry name" value="PGK"/>
    <property type="match status" value="1"/>
</dbReference>
<dbReference type="GO" id="GO:0006094">
    <property type="term" value="P:gluconeogenesis"/>
    <property type="evidence" value="ECO:0007669"/>
    <property type="project" value="TreeGrafter"/>
</dbReference>
<evidence type="ECO:0000256" key="10">
    <source>
        <dbReference type="ARBA" id="ARBA00022840"/>
    </source>
</evidence>
<evidence type="ECO:0000256" key="15">
    <source>
        <dbReference type="RuleBase" id="RU000532"/>
    </source>
</evidence>
<dbReference type="UniPathway" id="UPA00109">
    <property type="reaction ID" value="UER00185"/>
</dbReference>
<dbReference type="Proteomes" id="UP000005017">
    <property type="component" value="Unassembled WGS sequence"/>
</dbReference>
<dbReference type="AlphaFoldDB" id="D2MMA2"/>
<dbReference type="InterPro" id="IPR001576">
    <property type="entry name" value="Phosphoglycerate_kinase"/>
</dbReference>
<evidence type="ECO:0000256" key="7">
    <source>
        <dbReference type="ARBA" id="ARBA00022679"/>
    </source>
</evidence>
<feature type="binding site" evidence="12 13">
    <location>
        <begin position="59"/>
        <end position="62"/>
    </location>
    <ligand>
        <name>substrate</name>
    </ligand>
</feature>
<sequence length="392" mass="41836">MAKVTVKDLEVTGKHVIVRVDFNVPHKDGVITDDNRVRAALPTINYLTEQGAKVLLLSHLGKVKTEEDKAKNDMSIVADCLAKLQSAPVTFVNATRGTELEEAVKNQANGSIVLMQNTRYEKGESKNDEELGAYWASLGDLFVEDAFGSVHRAHASTVGIASHLPSALGFLVEKEVSVLGKAVNDPQRPFVAILGGAKVSDKIGVIENLLKIADKVLIGGGMSYTFAKAKGGEIGTSLLEEDKMDLAKEFMAKGEGKLFLPVDTVIANDFSNPTEIKTVEAGHIPSDFMGLDIGPKTVELFKKELEGAKTVFWNGPMGVFEDERFAKGTIAICEELAGLENATTIIGGGDSASAAKNLGYAEKFSHISTGGGASLEYMEGKELPGIAIIPEK</sequence>
<feature type="binding site" evidence="12 14">
    <location>
        <begin position="348"/>
        <end position="351"/>
    </location>
    <ligand>
        <name>ATP</name>
        <dbReference type="ChEBI" id="CHEBI:30616"/>
    </ligand>
</feature>
<dbReference type="STRING" id="679192.HMPREF9013_0880"/>
<dbReference type="GO" id="GO:0006096">
    <property type="term" value="P:glycolytic process"/>
    <property type="evidence" value="ECO:0007669"/>
    <property type="project" value="UniProtKB-UniRule"/>
</dbReference>
<dbReference type="InterPro" id="IPR015911">
    <property type="entry name" value="Phosphoglycerate_kinase_CS"/>
</dbReference>
<dbReference type="SUPFAM" id="SSF53748">
    <property type="entry name" value="Phosphoglycerate kinase"/>
    <property type="match status" value="1"/>
</dbReference>
<feature type="binding site" evidence="12 14">
    <location>
        <position position="290"/>
    </location>
    <ligand>
        <name>ATP</name>
        <dbReference type="ChEBI" id="CHEBI:30616"/>
    </ligand>
</feature>
<dbReference type="GO" id="GO:0005524">
    <property type="term" value="F:ATP binding"/>
    <property type="evidence" value="ECO:0007669"/>
    <property type="project" value="UniProtKB-KW"/>
</dbReference>
<feature type="binding site" evidence="13">
    <location>
        <position position="36"/>
    </location>
    <ligand>
        <name>(2R)-3-phosphoglycerate</name>
        <dbReference type="ChEBI" id="CHEBI:58272"/>
    </ligand>
</feature>
<dbReference type="OrthoDB" id="9808460at2"/>
<accession>D2MMA2</accession>
<comment type="caution">
    <text evidence="16">The sequence shown here is derived from an EMBL/GenBank/DDBJ whole genome shotgun (WGS) entry which is preliminary data.</text>
</comment>
<feature type="binding site" evidence="12 14">
    <location>
        <position position="321"/>
    </location>
    <ligand>
        <name>ATP</name>
        <dbReference type="ChEBI" id="CHEBI:30616"/>
    </ligand>
</feature>
<feature type="binding site" evidence="12">
    <location>
        <position position="119"/>
    </location>
    <ligand>
        <name>substrate</name>
    </ligand>
</feature>
<comment type="similarity">
    <text evidence="3 12 15">Belongs to the phosphoglycerate kinase family.</text>
</comment>
<dbReference type="RefSeq" id="WP_006626523.1">
    <property type="nucleotide sequence ID" value="NZ_ADFR01000002.1"/>
</dbReference>
<dbReference type="PANTHER" id="PTHR11406:SF23">
    <property type="entry name" value="PHOSPHOGLYCERATE KINASE 1, CHLOROPLASTIC-RELATED"/>
    <property type="match status" value="1"/>
</dbReference>
<evidence type="ECO:0000256" key="13">
    <source>
        <dbReference type="PIRSR" id="PIRSR000724-1"/>
    </source>
</evidence>
<dbReference type="InterPro" id="IPR015824">
    <property type="entry name" value="Phosphoglycerate_kinase_N"/>
</dbReference>
<keyword evidence="10 12" id="KW-0067">ATP-binding</keyword>
<gene>
    <name evidence="12 16" type="primary">pgk</name>
    <name evidence="16" type="ORF">HMPREF9013_0880</name>
</gene>
<dbReference type="Gene3D" id="3.40.50.1260">
    <property type="entry name" value="Phosphoglycerate kinase, N-terminal domain"/>
    <property type="match status" value="2"/>
</dbReference>